<dbReference type="InterPro" id="IPR051685">
    <property type="entry name" value="Ycf3/AcsC/BcsC/TPR_MFPF"/>
</dbReference>
<dbReference type="AlphaFoldDB" id="T1B9E3"/>
<dbReference type="InterPro" id="IPR019734">
    <property type="entry name" value="TPR_rpt"/>
</dbReference>
<dbReference type="PANTHER" id="PTHR44943">
    <property type="entry name" value="CELLULOSE SYNTHASE OPERON PROTEIN C"/>
    <property type="match status" value="1"/>
</dbReference>
<sequence length="118" mass="13414">YRMASNNEDALKEINIAIASSPKNEYHLEKGLILTNLKKPQEALSEYDLVIKADPNNAVFRSYKALSMSDLSRFDDAVKECTESIRLDPKNPEYHFIKGNILYSAGRPEEASKEYQEA</sequence>
<accession>T1B9E3</accession>
<gene>
    <name evidence="3" type="ORF">B2A_01744</name>
</gene>
<feature type="non-terminal residue" evidence="3">
    <location>
        <position position="118"/>
    </location>
</feature>
<name>T1B9E3_9ZZZZ</name>
<feature type="non-terminal residue" evidence="3">
    <location>
        <position position="1"/>
    </location>
</feature>
<comment type="caution">
    <text evidence="3">The sequence shown here is derived from an EMBL/GenBank/DDBJ whole genome shotgun (WGS) entry which is preliminary data.</text>
</comment>
<dbReference type="PANTHER" id="PTHR44943:SF4">
    <property type="entry name" value="TPR REPEAT-CONTAINING PROTEIN MJ0798"/>
    <property type="match status" value="1"/>
</dbReference>
<keyword evidence="1" id="KW-0677">Repeat</keyword>
<evidence type="ECO:0000256" key="1">
    <source>
        <dbReference type="ARBA" id="ARBA00022737"/>
    </source>
</evidence>
<dbReference type="SUPFAM" id="SSF48452">
    <property type="entry name" value="TPR-like"/>
    <property type="match status" value="1"/>
</dbReference>
<reference evidence="3" key="1">
    <citation type="submission" date="2013-08" db="EMBL/GenBank/DDBJ databases">
        <authorList>
            <person name="Mendez C."/>
            <person name="Richter M."/>
            <person name="Ferrer M."/>
            <person name="Sanchez J."/>
        </authorList>
    </citation>
    <scope>NUCLEOTIDE SEQUENCE</scope>
</reference>
<reference evidence="3" key="2">
    <citation type="journal article" date="2014" name="ISME J.">
        <title>Microbial stratification in low pH oxic and suboxic macroscopic growths along an acid mine drainage.</title>
        <authorList>
            <person name="Mendez-Garcia C."/>
            <person name="Mesa V."/>
            <person name="Sprenger R.R."/>
            <person name="Richter M."/>
            <person name="Diez M.S."/>
            <person name="Solano J."/>
            <person name="Bargiela R."/>
            <person name="Golyshina O.V."/>
            <person name="Manteca A."/>
            <person name="Ramos J.L."/>
            <person name="Gallego J.R."/>
            <person name="Llorente I."/>
            <person name="Martins Dos Santos V.A."/>
            <person name="Jensen O.N."/>
            <person name="Pelaez A.I."/>
            <person name="Sanchez J."/>
            <person name="Ferrer M."/>
        </authorList>
    </citation>
    <scope>NUCLEOTIDE SEQUENCE</scope>
</reference>
<dbReference type="EMBL" id="AUZZ01001252">
    <property type="protein sequence ID" value="EQD65053.1"/>
    <property type="molecule type" value="Genomic_DNA"/>
</dbReference>
<dbReference type="InterPro" id="IPR011990">
    <property type="entry name" value="TPR-like_helical_dom_sf"/>
</dbReference>
<evidence type="ECO:0000256" key="2">
    <source>
        <dbReference type="ARBA" id="ARBA00022803"/>
    </source>
</evidence>
<dbReference type="Gene3D" id="1.25.40.10">
    <property type="entry name" value="Tetratricopeptide repeat domain"/>
    <property type="match status" value="1"/>
</dbReference>
<organism evidence="3">
    <name type="scientific">mine drainage metagenome</name>
    <dbReference type="NCBI Taxonomy" id="410659"/>
    <lineage>
        <taxon>unclassified sequences</taxon>
        <taxon>metagenomes</taxon>
        <taxon>ecological metagenomes</taxon>
    </lineage>
</organism>
<dbReference type="SMART" id="SM00028">
    <property type="entry name" value="TPR"/>
    <property type="match status" value="2"/>
</dbReference>
<dbReference type="Pfam" id="PF13432">
    <property type="entry name" value="TPR_16"/>
    <property type="match status" value="2"/>
</dbReference>
<protein>
    <recommendedName>
        <fullName evidence="4">TPR repeat-containing protein</fullName>
    </recommendedName>
</protein>
<evidence type="ECO:0000313" key="3">
    <source>
        <dbReference type="EMBL" id="EQD65053.1"/>
    </source>
</evidence>
<proteinExistence type="predicted"/>
<evidence type="ECO:0008006" key="4">
    <source>
        <dbReference type="Google" id="ProtNLM"/>
    </source>
</evidence>
<keyword evidence="2" id="KW-0802">TPR repeat</keyword>